<dbReference type="InParanoid" id="A0A6I9SZ88"/>
<evidence type="ECO:0000259" key="4">
    <source>
        <dbReference type="SMART" id="SM00499"/>
    </source>
</evidence>
<dbReference type="OrthoDB" id="665742at2759"/>
<dbReference type="Gene3D" id="1.10.110.10">
    <property type="entry name" value="Plant lipid-transfer and hydrophobic proteins"/>
    <property type="match status" value="1"/>
</dbReference>
<gene>
    <name evidence="6" type="primary">LOC105160581</name>
</gene>
<name>A0A6I9SZ88_SESIN</name>
<dbReference type="InterPro" id="IPR016140">
    <property type="entry name" value="Bifunc_inhib/LTP/seed_store"/>
</dbReference>
<dbReference type="FunCoup" id="A0A6I9SZ88">
    <property type="interactions" value="470"/>
</dbReference>
<keyword evidence="1" id="KW-0813">Transport</keyword>
<keyword evidence="5" id="KW-1185">Reference proteome</keyword>
<dbReference type="InterPro" id="IPR033872">
    <property type="entry name" value="nsLTP2"/>
</dbReference>
<dbReference type="CDD" id="cd01959">
    <property type="entry name" value="nsLTP2"/>
    <property type="match status" value="1"/>
</dbReference>
<dbReference type="KEGG" id="sind:105160581"/>
<feature type="domain" description="Bifunctional inhibitor/plant lipid transfer protein/seed storage helical" evidence="4">
    <location>
        <begin position="31"/>
        <end position="96"/>
    </location>
</feature>
<keyword evidence="2" id="KW-0446">Lipid-binding</keyword>
<dbReference type="InterPro" id="IPR036312">
    <property type="entry name" value="Bifun_inhib/LTP/seed_sf"/>
</dbReference>
<sequence>MDMNTKTTFLALCVVLVLILGEVEVTNAVTCNPLQLSPCASAITSSSKPSAACCAKIKEQRPCLCQYMKNPNLQKFIKSPGAKKVANSCGTPYPRC</sequence>
<evidence type="ECO:0000313" key="6">
    <source>
        <dbReference type="RefSeq" id="XP_011076327.1"/>
    </source>
</evidence>
<dbReference type="Pfam" id="PF00234">
    <property type="entry name" value="Tryp_alpha_amyl"/>
    <property type="match status" value="1"/>
</dbReference>
<dbReference type="GeneID" id="105160581"/>
<evidence type="ECO:0000313" key="5">
    <source>
        <dbReference type="Proteomes" id="UP000504604"/>
    </source>
</evidence>
<dbReference type="Proteomes" id="UP000504604">
    <property type="component" value="Linkage group LG1"/>
</dbReference>
<dbReference type="SUPFAM" id="SSF47699">
    <property type="entry name" value="Bifunctional inhibitor/lipid-transfer protein/seed storage 2S albumin"/>
    <property type="match status" value="1"/>
</dbReference>
<proteinExistence type="predicted"/>
<feature type="chain" id="PRO_5026679457" evidence="3">
    <location>
        <begin position="29"/>
        <end position="96"/>
    </location>
</feature>
<keyword evidence="3" id="KW-0732">Signal</keyword>
<reference evidence="5" key="1">
    <citation type="submission" date="2024-10" db="UniProtKB">
        <authorList>
            <consortium name="RefSeq"/>
        </authorList>
    </citation>
    <scope>NUCLEOTIDE SEQUENCE [LARGE SCALE GENOMIC DNA]</scope>
    <source>
        <strain evidence="5">cv. Zhongzhi No. 13</strain>
    </source>
</reference>
<dbReference type="AlphaFoldDB" id="A0A6I9SZ88"/>
<accession>A0A6I9SZ88</accession>
<dbReference type="PANTHER" id="PTHR33214">
    <property type="entry name" value="BIFUNCTIONAL INHIBITOR/LIPID-TRANSFER PROTEIN/SEED STORAGE 2S ALBUMIN SUPERFAMILY PROTEIN"/>
    <property type="match status" value="1"/>
</dbReference>
<evidence type="ECO:0000256" key="3">
    <source>
        <dbReference type="SAM" id="SignalP"/>
    </source>
</evidence>
<dbReference type="GO" id="GO:0008289">
    <property type="term" value="F:lipid binding"/>
    <property type="evidence" value="ECO:0007669"/>
    <property type="project" value="UniProtKB-KW"/>
</dbReference>
<evidence type="ECO:0000256" key="1">
    <source>
        <dbReference type="ARBA" id="ARBA00022448"/>
    </source>
</evidence>
<feature type="signal peptide" evidence="3">
    <location>
        <begin position="1"/>
        <end position="28"/>
    </location>
</feature>
<dbReference type="PANTHER" id="PTHR33214:SF69">
    <property type="entry name" value="BIFUNCTIONAL INHIBITOR_LIPID-TRANSFER PROTEIN_SEED STORAGE 2S ALBUMIN SUPERFAMILY PROTEIN"/>
    <property type="match status" value="1"/>
</dbReference>
<dbReference type="RefSeq" id="XP_011076327.1">
    <property type="nucleotide sequence ID" value="XM_011078025.2"/>
</dbReference>
<dbReference type="Gramene" id="SIN_1013701.t">
    <property type="protein sequence ID" value="SIN_1013701.t.cds1"/>
    <property type="gene ID" value="SIN_1013701"/>
</dbReference>
<reference evidence="6" key="2">
    <citation type="submission" date="2025-08" db="UniProtKB">
        <authorList>
            <consortium name="RefSeq"/>
        </authorList>
    </citation>
    <scope>IDENTIFICATION</scope>
</reference>
<evidence type="ECO:0000256" key="2">
    <source>
        <dbReference type="ARBA" id="ARBA00023121"/>
    </source>
</evidence>
<organism evidence="5 6">
    <name type="scientific">Sesamum indicum</name>
    <name type="common">Oriental sesame</name>
    <name type="synonym">Sesamum orientale</name>
    <dbReference type="NCBI Taxonomy" id="4182"/>
    <lineage>
        <taxon>Eukaryota</taxon>
        <taxon>Viridiplantae</taxon>
        <taxon>Streptophyta</taxon>
        <taxon>Embryophyta</taxon>
        <taxon>Tracheophyta</taxon>
        <taxon>Spermatophyta</taxon>
        <taxon>Magnoliopsida</taxon>
        <taxon>eudicotyledons</taxon>
        <taxon>Gunneridae</taxon>
        <taxon>Pentapetalae</taxon>
        <taxon>asterids</taxon>
        <taxon>lamiids</taxon>
        <taxon>Lamiales</taxon>
        <taxon>Pedaliaceae</taxon>
        <taxon>Sesamum</taxon>
    </lineage>
</organism>
<dbReference type="GO" id="GO:0006869">
    <property type="term" value="P:lipid transport"/>
    <property type="evidence" value="ECO:0007669"/>
    <property type="project" value="InterPro"/>
</dbReference>
<protein>
    <submittedName>
        <fullName evidence="6">Non-specific lipid-transfer protein 2-like</fullName>
    </submittedName>
</protein>
<dbReference type="SMART" id="SM00499">
    <property type="entry name" value="AAI"/>
    <property type="match status" value="1"/>
</dbReference>